<dbReference type="Pfam" id="PF07727">
    <property type="entry name" value="RVT_2"/>
    <property type="match status" value="1"/>
</dbReference>
<evidence type="ECO:0000259" key="1">
    <source>
        <dbReference type="Pfam" id="PF07727"/>
    </source>
</evidence>
<name>A0A371FAT8_MUCPR</name>
<keyword evidence="3" id="KW-1185">Reference proteome</keyword>
<feature type="non-terminal residue" evidence="2">
    <location>
        <position position="1"/>
    </location>
</feature>
<accession>A0A371FAT8</accession>
<dbReference type="EMBL" id="QJKJ01009851">
    <property type="protein sequence ID" value="RDX75411.1"/>
    <property type="molecule type" value="Genomic_DNA"/>
</dbReference>
<sequence>MTQDKGLRGKQHMDFGTVPKRKEIIKYKANGEIHKYMAQLVAKGYTKKWEIHLIDVSNAFLHGDLDEEVYMVVPPEYMVTNLKHSLYGLVQASRKWYAKLCLDPLWF</sequence>
<evidence type="ECO:0000313" key="3">
    <source>
        <dbReference type="Proteomes" id="UP000257109"/>
    </source>
</evidence>
<feature type="domain" description="Reverse transcriptase Ty1/copia-type" evidence="1">
    <location>
        <begin position="40"/>
        <end position="100"/>
    </location>
</feature>
<dbReference type="STRING" id="157652.A0A371FAT8"/>
<proteinExistence type="predicted"/>
<evidence type="ECO:0000313" key="2">
    <source>
        <dbReference type="EMBL" id="RDX75411.1"/>
    </source>
</evidence>
<dbReference type="Proteomes" id="UP000257109">
    <property type="component" value="Unassembled WGS sequence"/>
</dbReference>
<reference evidence="2" key="1">
    <citation type="submission" date="2018-05" db="EMBL/GenBank/DDBJ databases">
        <title>Draft genome of Mucuna pruriens seed.</title>
        <authorList>
            <person name="Nnadi N.E."/>
            <person name="Vos R."/>
            <person name="Hasami M.H."/>
            <person name="Devisetty U.K."/>
            <person name="Aguiy J.C."/>
        </authorList>
    </citation>
    <scope>NUCLEOTIDE SEQUENCE [LARGE SCALE GENOMIC DNA]</scope>
    <source>
        <strain evidence="2">JCA_2017</strain>
    </source>
</reference>
<organism evidence="2 3">
    <name type="scientific">Mucuna pruriens</name>
    <name type="common">Velvet bean</name>
    <name type="synonym">Dolichos pruriens</name>
    <dbReference type="NCBI Taxonomy" id="157652"/>
    <lineage>
        <taxon>Eukaryota</taxon>
        <taxon>Viridiplantae</taxon>
        <taxon>Streptophyta</taxon>
        <taxon>Embryophyta</taxon>
        <taxon>Tracheophyta</taxon>
        <taxon>Spermatophyta</taxon>
        <taxon>Magnoliopsida</taxon>
        <taxon>eudicotyledons</taxon>
        <taxon>Gunneridae</taxon>
        <taxon>Pentapetalae</taxon>
        <taxon>rosids</taxon>
        <taxon>fabids</taxon>
        <taxon>Fabales</taxon>
        <taxon>Fabaceae</taxon>
        <taxon>Papilionoideae</taxon>
        <taxon>50 kb inversion clade</taxon>
        <taxon>NPAAA clade</taxon>
        <taxon>indigoferoid/millettioid clade</taxon>
        <taxon>Phaseoleae</taxon>
        <taxon>Mucuna</taxon>
    </lineage>
</organism>
<gene>
    <name evidence="2" type="ORF">CR513_44706</name>
</gene>
<protein>
    <recommendedName>
        <fullName evidence="1">Reverse transcriptase Ty1/copia-type domain-containing protein</fullName>
    </recommendedName>
</protein>
<dbReference type="OrthoDB" id="1747567at2759"/>
<comment type="caution">
    <text evidence="2">The sequence shown here is derived from an EMBL/GenBank/DDBJ whole genome shotgun (WGS) entry which is preliminary data.</text>
</comment>
<dbReference type="AlphaFoldDB" id="A0A371FAT8"/>
<dbReference type="InterPro" id="IPR013103">
    <property type="entry name" value="RVT_2"/>
</dbReference>